<proteinExistence type="inferred from homology"/>
<evidence type="ECO:0000313" key="9">
    <source>
        <dbReference type="EMBL" id="SEW53756.1"/>
    </source>
</evidence>
<dbReference type="Pfam" id="PF07980">
    <property type="entry name" value="SusD_RagB"/>
    <property type="match status" value="1"/>
</dbReference>
<keyword evidence="10" id="KW-1185">Reference proteome</keyword>
<dbReference type="Pfam" id="PF14322">
    <property type="entry name" value="SusD-like_3"/>
    <property type="match status" value="1"/>
</dbReference>
<evidence type="ECO:0000256" key="5">
    <source>
        <dbReference type="ARBA" id="ARBA00023237"/>
    </source>
</evidence>
<dbReference type="PROSITE" id="PS51257">
    <property type="entry name" value="PROKAR_LIPOPROTEIN"/>
    <property type="match status" value="1"/>
</dbReference>
<dbReference type="GO" id="GO:0009279">
    <property type="term" value="C:cell outer membrane"/>
    <property type="evidence" value="ECO:0007669"/>
    <property type="project" value="UniProtKB-SubCell"/>
</dbReference>
<dbReference type="EMBL" id="FOJG01000002">
    <property type="protein sequence ID" value="SEW53756.1"/>
    <property type="molecule type" value="Genomic_DNA"/>
</dbReference>
<accession>A0A1I0SCY9</accession>
<dbReference type="AlphaFoldDB" id="A0A1I0SCY9"/>
<keyword evidence="4" id="KW-0472">Membrane</keyword>
<dbReference type="Gene3D" id="1.25.40.390">
    <property type="match status" value="1"/>
</dbReference>
<keyword evidence="3 6" id="KW-0732">Signal</keyword>
<dbReference type="InterPro" id="IPR012944">
    <property type="entry name" value="SusD_RagB_dom"/>
</dbReference>
<sequence length="576" mass="63810">MLTRINVMKMKSTFAAPVCLCIGILTLASCGKKNFLDQTETTNLNEQTVFADSARTVAFLTNIYLDIGFAENATRFENGGLDAACDEAEPQKSATVTTSVQFATGTVNPSIISADAWNTPYTNIRKVNQLLKHLPGSPIPSYIRNVMAAEARFLRAWYYADLLKHYGGIPILNDSVYRVEDKIPAVRNSYKECVDYIVSECEAAAAALPLVRIREDYGRASGGAALALKARVLLFAASPLFNGNGIVPGDAVTGYPDKLPERWKLAADAALAVMNTAAYSLNEDNTTAPGYGFYKVFTLRVNTEYILAKMQGGNRELETAWQPPSRNGAKGGFPYQEFVDAFPMANGLVITDPASGYNAADPYKNRDPRLAYSVIRDQTLLIQNTGLKEPVNIYLGPDGKGASQDAVHAGTPTGYYTNKMLDENIAANYIHGSQRCFPLMRYAEILLNYAEAQNEYAGPVQEVYKAVELVRKRAGLSPYELPAALTKDQMRETIHAERRIELAFEGHRFWDVRRWKIAAQTENKQMTGMEVKRNGGTVTYTTFPVRKHNFRDAMYLWAIPQGETAKSPELKQNPSW</sequence>
<evidence type="ECO:0000259" key="7">
    <source>
        <dbReference type="Pfam" id="PF07980"/>
    </source>
</evidence>
<dbReference type="InterPro" id="IPR033985">
    <property type="entry name" value="SusD-like_N"/>
</dbReference>
<evidence type="ECO:0000259" key="8">
    <source>
        <dbReference type="Pfam" id="PF14322"/>
    </source>
</evidence>
<evidence type="ECO:0000313" key="10">
    <source>
        <dbReference type="Proteomes" id="UP000199310"/>
    </source>
</evidence>
<protein>
    <submittedName>
        <fullName evidence="9">Starch-binding associating with outer membrane</fullName>
    </submittedName>
</protein>
<reference evidence="10" key="1">
    <citation type="submission" date="2016-10" db="EMBL/GenBank/DDBJ databases">
        <authorList>
            <person name="Varghese N."/>
            <person name="Submissions S."/>
        </authorList>
    </citation>
    <scope>NUCLEOTIDE SEQUENCE [LARGE SCALE GENOMIC DNA]</scope>
    <source>
        <strain evidence="10">DSM 3695</strain>
    </source>
</reference>
<comment type="subcellular location">
    <subcellularLocation>
        <location evidence="1">Cell outer membrane</location>
    </subcellularLocation>
</comment>
<evidence type="ECO:0000256" key="1">
    <source>
        <dbReference type="ARBA" id="ARBA00004442"/>
    </source>
</evidence>
<dbReference type="InterPro" id="IPR011990">
    <property type="entry name" value="TPR-like_helical_dom_sf"/>
</dbReference>
<feature type="signal peptide" evidence="6">
    <location>
        <begin position="1"/>
        <end position="15"/>
    </location>
</feature>
<keyword evidence="5" id="KW-0998">Cell outer membrane</keyword>
<dbReference type="SUPFAM" id="SSF48452">
    <property type="entry name" value="TPR-like"/>
    <property type="match status" value="1"/>
</dbReference>
<dbReference type="STRING" id="29529.SAMN04488122_5667"/>
<evidence type="ECO:0000256" key="3">
    <source>
        <dbReference type="ARBA" id="ARBA00022729"/>
    </source>
</evidence>
<evidence type="ECO:0000256" key="2">
    <source>
        <dbReference type="ARBA" id="ARBA00006275"/>
    </source>
</evidence>
<name>A0A1I0SCY9_9BACT</name>
<gene>
    <name evidence="9" type="ORF">SAMN04488122_5667</name>
</gene>
<feature type="chain" id="PRO_5013244064" evidence="6">
    <location>
        <begin position="16"/>
        <end position="576"/>
    </location>
</feature>
<organism evidence="9 10">
    <name type="scientific">Chitinophaga arvensicola</name>
    <dbReference type="NCBI Taxonomy" id="29529"/>
    <lineage>
        <taxon>Bacteria</taxon>
        <taxon>Pseudomonadati</taxon>
        <taxon>Bacteroidota</taxon>
        <taxon>Chitinophagia</taxon>
        <taxon>Chitinophagales</taxon>
        <taxon>Chitinophagaceae</taxon>
        <taxon>Chitinophaga</taxon>
    </lineage>
</organism>
<evidence type="ECO:0000256" key="4">
    <source>
        <dbReference type="ARBA" id="ARBA00023136"/>
    </source>
</evidence>
<dbReference type="Proteomes" id="UP000199310">
    <property type="component" value="Unassembled WGS sequence"/>
</dbReference>
<feature type="domain" description="RagB/SusD" evidence="7">
    <location>
        <begin position="314"/>
        <end position="576"/>
    </location>
</feature>
<feature type="domain" description="SusD-like N-terminal" evidence="8">
    <location>
        <begin position="35"/>
        <end position="234"/>
    </location>
</feature>
<comment type="similarity">
    <text evidence="2">Belongs to the SusD family.</text>
</comment>
<evidence type="ECO:0000256" key="6">
    <source>
        <dbReference type="SAM" id="SignalP"/>
    </source>
</evidence>